<accession>A0AAV1AE63</accession>
<keyword evidence="3" id="KW-1185">Reference proteome</keyword>
<sequence length="206" mass="24246">MRGQILGYNTIFSLFGDRFEETVKLDRPPRFQDLDNPYIYILGFSSVNGIICLYNDVDYDNTTTMLWNPATGEFKTIPLSLQAYENIEFNIIPDAFGYDSIRYDYKVIHMLQYPHWLDFYTQMVSFDFINEKFFATTLPSLSDPYVIYKSIRNELMMLNRSVALICNYDYMNYFHIWILGEFGVKESWTKLFVFGALTCVHFPIGA</sequence>
<dbReference type="InterPro" id="IPR013187">
    <property type="entry name" value="F-box-assoc_dom_typ3"/>
</dbReference>
<organism evidence="2 3">
    <name type="scientific">Vicia faba</name>
    <name type="common">Broad bean</name>
    <name type="synonym">Faba vulgaris</name>
    <dbReference type="NCBI Taxonomy" id="3906"/>
    <lineage>
        <taxon>Eukaryota</taxon>
        <taxon>Viridiplantae</taxon>
        <taxon>Streptophyta</taxon>
        <taxon>Embryophyta</taxon>
        <taxon>Tracheophyta</taxon>
        <taxon>Spermatophyta</taxon>
        <taxon>Magnoliopsida</taxon>
        <taxon>eudicotyledons</taxon>
        <taxon>Gunneridae</taxon>
        <taxon>Pentapetalae</taxon>
        <taxon>rosids</taxon>
        <taxon>fabids</taxon>
        <taxon>Fabales</taxon>
        <taxon>Fabaceae</taxon>
        <taxon>Papilionoideae</taxon>
        <taxon>50 kb inversion clade</taxon>
        <taxon>NPAAA clade</taxon>
        <taxon>Hologalegina</taxon>
        <taxon>IRL clade</taxon>
        <taxon>Fabeae</taxon>
        <taxon>Vicia</taxon>
    </lineage>
</organism>
<proteinExistence type="predicted"/>
<dbReference type="InterPro" id="IPR052361">
    <property type="entry name" value="F-box_domain"/>
</dbReference>
<dbReference type="InterPro" id="IPR017451">
    <property type="entry name" value="F-box-assoc_interact_dom"/>
</dbReference>
<dbReference type="Pfam" id="PF08268">
    <property type="entry name" value="FBA_3"/>
    <property type="match status" value="1"/>
</dbReference>
<feature type="domain" description="F-box associated beta-propeller type 3" evidence="1">
    <location>
        <begin position="41"/>
        <end position="112"/>
    </location>
</feature>
<dbReference type="PANTHER" id="PTHR31790">
    <property type="entry name" value="OS02G0783600 PROTEIN"/>
    <property type="match status" value="1"/>
</dbReference>
<protein>
    <recommendedName>
        <fullName evidence="1">F-box associated beta-propeller type 3 domain-containing protein</fullName>
    </recommendedName>
</protein>
<reference evidence="2 3" key="1">
    <citation type="submission" date="2023-01" db="EMBL/GenBank/DDBJ databases">
        <authorList>
            <person name="Kreplak J."/>
        </authorList>
    </citation>
    <scope>NUCLEOTIDE SEQUENCE [LARGE SCALE GENOMIC DNA]</scope>
</reference>
<dbReference type="NCBIfam" id="TIGR01640">
    <property type="entry name" value="F_box_assoc_1"/>
    <property type="match status" value="1"/>
</dbReference>
<gene>
    <name evidence="2" type="ORF">VFH_IV033480</name>
</gene>
<evidence type="ECO:0000313" key="2">
    <source>
        <dbReference type="EMBL" id="CAI8607329.1"/>
    </source>
</evidence>
<dbReference type="AlphaFoldDB" id="A0AAV1AE63"/>
<dbReference type="PANTHER" id="PTHR31790:SF604">
    <property type="entry name" value="F-BOX PROTEIN CPR1-RELATED"/>
    <property type="match status" value="1"/>
</dbReference>
<evidence type="ECO:0000259" key="1">
    <source>
        <dbReference type="Pfam" id="PF08268"/>
    </source>
</evidence>
<dbReference type="EMBL" id="OX451739">
    <property type="protein sequence ID" value="CAI8607329.1"/>
    <property type="molecule type" value="Genomic_DNA"/>
</dbReference>
<evidence type="ECO:0000313" key="3">
    <source>
        <dbReference type="Proteomes" id="UP001157006"/>
    </source>
</evidence>
<name>A0AAV1AE63_VICFA</name>
<dbReference type="Proteomes" id="UP001157006">
    <property type="component" value="Chromosome 4"/>
</dbReference>